<protein>
    <submittedName>
        <fullName evidence="1">Uncharacterized protein</fullName>
    </submittedName>
</protein>
<evidence type="ECO:0000313" key="2">
    <source>
        <dbReference type="Proteomes" id="UP000000768"/>
    </source>
</evidence>
<evidence type="ECO:0000313" key="1">
    <source>
        <dbReference type="EMBL" id="KXG40038.1"/>
    </source>
</evidence>
<dbReference type="Gramene" id="KXG40038">
    <property type="protein sequence ID" value="KXG40038"/>
    <property type="gene ID" value="SORBI_3001G481500"/>
</dbReference>
<gene>
    <name evidence="1" type="ORF">SORBI_3001G481500</name>
</gene>
<organism evidence="1 2">
    <name type="scientific">Sorghum bicolor</name>
    <name type="common">Sorghum</name>
    <name type="synonym">Sorghum vulgare</name>
    <dbReference type="NCBI Taxonomy" id="4558"/>
    <lineage>
        <taxon>Eukaryota</taxon>
        <taxon>Viridiplantae</taxon>
        <taxon>Streptophyta</taxon>
        <taxon>Embryophyta</taxon>
        <taxon>Tracheophyta</taxon>
        <taxon>Spermatophyta</taxon>
        <taxon>Magnoliopsida</taxon>
        <taxon>Liliopsida</taxon>
        <taxon>Poales</taxon>
        <taxon>Poaceae</taxon>
        <taxon>PACMAD clade</taxon>
        <taxon>Panicoideae</taxon>
        <taxon>Andropogonodae</taxon>
        <taxon>Andropogoneae</taxon>
        <taxon>Sorghinae</taxon>
        <taxon>Sorghum</taxon>
    </lineage>
</organism>
<dbReference type="AlphaFoldDB" id="A0A1B6QQ33"/>
<sequence length="85" mass="9252">MLCSASSDNELTTQQILQKKPCCCLFQALLPRDGRSIGGVSGSAVTEPSKISCRGYNPKLEGNLLTVARIFFLCMYGQVAEKLNH</sequence>
<dbReference type="InParanoid" id="A0A1B6QQ33"/>
<reference evidence="1 2" key="1">
    <citation type="journal article" date="2009" name="Nature">
        <title>The Sorghum bicolor genome and the diversification of grasses.</title>
        <authorList>
            <person name="Paterson A.H."/>
            <person name="Bowers J.E."/>
            <person name="Bruggmann R."/>
            <person name="Dubchak I."/>
            <person name="Grimwood J."/>
            <person name="Gundlach H."/>
            <person name="Haberer G."/>
            <person name="Hellsten U."/>
            <person name="Mitros T."/>
            <person name="Poliakov A."/>
            <person name="Schmutz J."/>
            <person name="Spannagl M."/>
            <person name="Tang H."/>
            <person name="Wang X."/>
            <person name="Wicker T."/>
            <person name="Bharti A.K."/>
            <person name="Chapman J."/>
            <person name="Feltus F.A."/>
            <person name="Gowik U."/>
            <person name="Grigoriev I.V."/>
            <person name="Lyons E."/>
            <person name="Maher C.A."/>
            <person name="Martis M."/>
            <person name="Narechania A."/>
            <person name="Otillar R.P."/>
            <person name="Penning B.W."/>
            <person name="Salamov A.A."/>
            <person name="Wang Y."/>
            <person name="Zhang L."/>
            <person name="Carpita N.C."/>
            <person name="Freeling M."/>
            <person name="Gingle A.R."/>
            <person name="Hash C.T."/>
            <person name="Keller B."/>
            <person name="Klein P."/>
            <person name="Kresovich S."/>
            <person name="McCann M.C."/>
            <person name="Ming R."/>
            <person name="Peterson D.G."/>
            <person name="Mehboob-ur-Rahman"/>
            <person name="Ware D."/>
            <person name="Westhoff P."/>
            <person name="Mayer K.F."/>
            <person name="Messing J."/>
            <person name="Rokhsar D.S."/>
        </authorList>
    </citation>
    <scope>NUCLEOTIDE SEQUENCE [LARGE SCALE GENOMIC DNA]</scope>
    <source>
        <strain evidence="2">cv. BTx623</strain>
    </source>
</reference>
<name>A0A1B6QQ33_SORBI</name>
<proteinExistence type="predicted"/>
<keyword evidence="2" id="KW-1185">Reference proteome</keyword>
<accession>A0A1B6QQ33</accession>
<reference evidence="2" key="2">
    <citation type="journal article" date="2018" name="Plant J.">
        <title>The Sorghum bicolor reference genome: improved assembly, gene annotations, a transcriptome atlas, and signatures of genome organization.</title>
        <authorList>
            <person name="McCormick R.F."/>
            <person name="Truong S.K."/>
            <person name="Sreedasyam A."/>
            <person name="Jenkins J."/>
            <person name="Shu S."/>
            <person name="Sims D."/>
            <person name="Kennedy M."/>
            <person name="Amirebrahimi M."/>
            <person name="Weers B.D."/>
            <person name="McKinley B."/>
            <person name="Mattison A."/>
            <person name="Morishige D.T."/>
            <person name="Grimwood J."/>
            <person name="Schmutz J."/>
            <person name="Mullet J.E."/>
        </authorList>
    </citation>
    <scope>NUCLEOTIDE SEQUENCE [LARGE SCALE GENOMIC DNA]</scope>
    <source>
        <strain evidence="2">cv. BTx623</strain>
    </source>
</reference>
<dbReference type="EMBL" id="CM000760">
    <property type="protein sequence ID" value="KXG40038.1"/>
    <property type="molecule type" value="Genomic_DNA"/>
</dbReference>
<dbReference type="Proteomes" id="UP000000768">
    <property type="component" value="Chromosome 1"/>
</dbReference>